<dbReference type="GO" id="GO:0008076">
    <property type="term" value="C:voltage-gated potassium channel complex"/>
    <property type="evidence" value="ECO:0007669"/>
    <property type="project" value="InterPro"/>
</dbReference>
<dbReference type="PANTHER" id="PTHR11537:SF254">
    <property type="entry name" value="POTASSIUM VOLTAGE-GATED CHANNEL PROTEIN SHAB"/>
    <property type="match status" value="1"/>
</dbReference>
<dbReference type="Gene3D" id="1.20.120.350">
    <property type="entry name" value="Voltage-gated potassium channels. Chain C"/>
    <property type="match status" value="1"/>
</dbReference>
<evidence type="ECO:0000256" key="5">
    <source>
        <dbReference type="ARBA" id="ARBA00023065"/>
    </source>
</evidence>
<dbReference type="PANTHER" id="PTHR11537">
    <property type="entry name" value="VOLTAGE-GATED POTASSIUM CHANNEL"/>
    <property type="match status" value="1"/>
</dbReference>
<reference evidence="11 12" key="1">
    <citation type="journal article" date="2015" name="Proc. Natl. Acad. Sci. U.S.A.">
        <title>Expanded metabolic versatility of ubiquitous nitrite-oxidizing bacteria from the genus Nitrospira.</title>
        <authorList>
            <person name="Koch H."/>
            <person name="Lucker S."/>
            <person name="Albertsen M."/>
            <person name="Kitzinger K."/>
            <person name="Herbold C."/>
            <person name="Spieck E."/>
            <person name="Nielsen P.H."/>
            <person name="Wagner M."/>
            <person name="Daims H."/>
        </authorList>
    </citation>
    <scope>NUCLEOTIDE SEQUENCE [LARGE SCALE GENOMIC DNA]</scope>
    <source>
        <strain evidence="11 12">NSP M-1</strain>
    </source>
</reference>
<accession>A0A0K2GE68</accession>
<dbReference type="AlphaFoldDB" id="A0A0K2GE68"/>
<keyword evidence="2" id="KW-0813">Transport</keyword>
<protein>
    <submittedName>
        <fullName evidence="11">Putative Ion/Potassium transport protein</fullName>
    </submittedName>
</protein>
<dbReference type="SUPFAM" id="SSF81324">
    <property type="entry name" value="Voltage-gated potassium channels"/>
    <property type="match status" value="1"/>
</dbReference>
<feature type="transmembrane region" description="Helical" evidence="9">
    <location>
        <begin position="203"/>
        <end position="228"/>
    </location>
</feature>
<gene>
    <name evidence="11" type="ORF">NITMOv2_2835</name>
</gene>
<name>A0A0K2GE68_NITMO</name>
<keyword evidence="6 9" id="KW-0472">Membrane</keyword>
<feature type="transmembrane region" description="Helical" evidence="9">
    <location>
        <begin position="147"/>
        <end position="166"/>
    </location>
</feature>
<keyword evidence="3 9" id="KW-0812">Transmembrane</keyword>
<keyword evidence="7" id="KW-0407">Ion channel</keyword>
<dbReference type="InterPro" id="IPR027359">
    <property type="entry name" value="Volt_channel_dom_sf"/>
</dbReference>
<feature type="coiled-coil region" evidence="8">
    <location>
        <begin position="235"/>
        <end position="262"/>
    </location>
</feature>
<feature type="transmembrane region" description="Helical" evidence="9">
    <location>
        <begin position="58"/>
        <end position="79"/>
    </location>
</feature>
<evidence type="ECO:0000256" key="7">
    <source>
        <dbReference type="ARBA" id="ARBA00023303"/>
    </source>
</evidence>
<evidence type="ECO:0000256" key="1">
    <source>
        <dbReference type="ARBA" id="ARBA00004141"/>
    </source>
</evidence>
<evidence type="ECO:0000256" key="8">
    <source>
        <dbReference type="SAM" id="Coils"/>
    </source>
</evidence>
<keyword evidence="5" id="KW-0406">Ion transport</keyword>
<dbReference type="GO" id="GO:0005249">
    <property type="term" value="F:voltage-gated potassium channel activity"/>
    <property type="evidence" value="ECO:0007669"/>
    <property type="project" value="InterPro"/>
</dbReference>
<dbReference type="Pfam" id="PF07885">
    <property type="entry name" value="Ion_trans_2"/>
    <property type="match status" value="1"/>
</dbReference>
<dbReference type="Proteomes" id="UP000069205">
    <property type="component" value="Chromosome"/>
</dbReference>
<feature type="domain" description="Potassium channel" evidence="10">
    <location>
        <begin position="153"/>
        <end position="227"/>
    </location>
</feature>
<dbReference type="STRING" id="42253.NITMOv2_2835"/>
<evidence type="ECO:0000313" key="11">
    <source>
        <dbReference type="EMBL" id="ALA59243.1"/>
    </source>
</evidence>
<dbReference type="InterPro" id="IPR013099">
    <property type="entry name" value="K_chnl_dom"/>
</dbReference>
<evidence type="ECO:0000256" key="2">
    <source>
        <dbReference type="ARBA" id="ARBA00022448"/>
    </source>
</evidence>
<evidence type="ECO:0000313" key="12">
    <source>
        <dbReference type="Proteomes" id="UP000069205"/>
    </source>
</evidence>
<comment type="subcellular location">
    <subcellularLocation>
        <location evidence="1">Membrane</location>
        <topology evidence="1">Multi-pass membrane protein</topology>
    </subcellularLocation>
</comment>
<proteinExistence type="predicted"/>
<sequence>MTPPVKEPAPASPYRIVKERLRALSELEDWLERPMQWLGVLWLALVILDLVGPPNRLLQWLAGGLWALFVFDFALRFALAPRKSDYLKRNGLTAVSLIIPALRIFRLPAAVSAFRVARGLRLARMVGSVNRAMFALRRIAGHGGFRYVFLLTLAVLLLGSAGIYTFEREGGGLPDFSAALWWTSMMLTTMGSDYWPKTPEGRVLAVLLALYAFAVFGYVTATIASFLIGSDAGRHAETEDELRKLRGELAQLRASLTGMNRTPGPG</sequence>
<dbReference type="OrthoDB" id="9799090at2"/>
<keyword evidence="12" id="KW-1185">Reference proteome</keyword>
<dbReference type="KEGG" id="nmv:NITMOv2_2835"/>
<dbReference type="InterPro" id="IPR028325">
    <property type="entry name" value="VG_K_chnl"/>
</dbReference>
<evidence type="ECO:0000256" key="6">
    <source>
        <dbReference type="ARBA" id="ARBA00023136"/>
    </source>
</evidence>
<evidence type="ECO:0000256" key="4">
    <source>
        <dbReference type="ARBA" id="ARBA00022989"/>
    </source>
</evidence>
<dbReference type="Gene3D" id="1.10.287.70">
    <property type="match status" value="1"/>
</dbReference>
<evidence type="ECO:0000256" key="9">
    <source>
        <dbReference type="SAM" id="Phobius"/>
    </source>
</evidence>
<evidence type="ECO:0000256" key="3">
    <source>
        <dbReference type="ARBA" id="ARBA00022692"/>
    </source>
</evidence>
<keyword evidence="8" id="KW-0175">Coiled coil</keyword>
<keyword evidence="4 9" id="KW-1133">Transmembrane helix</keyword>
<dbReference type="EMBL" id="CP011801">
    <property type="protein sequence ID" value="ALA59243.1"/>
    <property type="molecule type" value="Genomic_DNA"/>
</dbReference>
<organism evidence="11 12">
    <name type="scientific">Nitrospira moscoviensis</name>
    <dbReference type="NCBI Taxonomy" id="42253"/>
    <lineage>
        <taxon>Bacteria</taxon>
        <taxon>Pseudomonadati</taxon>
        <taxon>Nitrospirota</taxon>
        <taxon>Nitrospiria</taxon>
        <taxon>Nitrospirales</taxon>
        <taxon>Nitrospiraceae</taxon>
        <taxon>Nitrospira</taxon>
    </lineage>
</organism>
<evidence type="ECO:0000259" key="10">
    <source>
        <dbReference type="Pfam" id="PF07885"/>
    </source>
</evidence>
<dbReference type="RefSeq" id="WP_053380299.1">
    <property type="nucleotide sequence ID" value="NZ_CP011801.1"/>
</dbReference>
<dbReference type="GO" id="GO:0001508">
    <property type="term" value="P:action potential"/>
    <property type="evidence" value="ECO:0007669"/>
    <property type="project" value="TreeGrafter"/>
</dbReference>
<dbReference type="PATRIC" id="fig|42253.5.peg.2803"/>